<keyword evidence="5 8" id="KW-0472">Membrane</keyword>
<sequence length="540" mass="57821">MTSQDSAHNATPDDLLDTSAVIAATVHNAVEDAVAETIDAPMEKRHKTDDPSTLAERTTTVIRLGSLLLASGTGGYRVKRAMQRAAFALGIDRFDASVTLTNVTVTAYGKDDCRTLVSEAPAIGVNASRIEALERISRDISHGITNADLNDRIDHVVKGGKPLYGVWANGLASGFACAAFAVLNKFPPEALLFVLIGATLGQMTRRHLSGRGWNQMGVAALSATVASLIYLVCVSITAKLVPGFIYNSANAGFAPVSAGFVASVLFLIPGFPMFTSLLDLAKLDFSAGIQRFTYVVSLLAAATGAVWIVTLATGLQPLPQIGNPYVVRFGAEWWPLYVWVASFVGISGFAVLFNCSHRMVLLSAATGATGNLIKFILIDRSIVGLDLPLQFGAFIGALFIGLVASVIAPPMRLPRITLSVPSSVIMIPGTSMYRFIYFLNTGDIGLASRNLMDASLVVVGIGAGLAIARMLTDPEWLYDRRHPQFHRGNLIGRTQRAILGMRAAHRAAKKAIHTAARHDAHKIKEEQTGPTQHAISRFRD</sequence>
<feature type="transmembrane region" description="Helical" evidence="8">
    <location>
        <begin position="162"/>
        <end position="183"/>
    </location>
</feature>
<comment type="caution">
    <text evidence="11">The sequence shown here is derived from an EMBL/GenBank/DDBJ whole genome shotgun (WGS) entry which is preliminary data.</text>
</comment>
<dbReference type="InterPro" id="IPR010619">
    <property type="entry name" value="ThrE-like_N"/>
</dbReference>
<evidence type="ECO:0000313" key="12">
    <source>
        <dbReference type="Proteomes" id="UP000248606"/>
    </source>
</evidence>
<name>A0A2W5IEZ8_9ACTN</name>
<keyword evidence="2" id="KW-1003">Cell membrane</keyword>
<evidence type="ECO:0000256" key="5">
    <source>
        <dbReference type="ARBA" id="ARBA00023136"/>
    </source>
</evidence>
<feature type="transmembrane region" description="Helical" evidence="8">
    <location>
        <begin position="333"/>
        <end position="353"/>
    </location>
</feature>
<accession>A0A2W5IEZ8</accession>
<gene>
    <name evidence="11" type="ORF">DI579_00095</name>
</gene>
<feature type="compositionally biased region" description="Basic and acidic residues" evidence="7">
    <location>
        <begin position="517"/>
        <end position="527"/>
    </location>
</feature>
<feature type="transmembrane region" description="Helical" evidence="8">
    <location>
        <begin position="217"/>
        <end position="238"/>
    </location>
</feature>
<dbReference type="EMBL" id="QFOZ01000001">
    <property type="protein sequence ID" value="PZP89623.1"/>
    <property type="molecule type" value="Genomic_DNA"/>
</dbReference>
<dbReference type="PANTHER" id="PTHR34390">
    <property type="entry name" value="UPF0442 PROTEIN YJJB-RELATED"/>
    <property type="match status" value="1"/>
</dbReference>
<evidence type="ECO:0000256" key="7">
    <source>
        <dbReference type="SAM" id="MobiDB-lite"/>
    </source>
</evidence>
<evidence type="ECO:0000256" key="3">
    <source>
        <dbReference type="ARBA" id="ARBA00022692"/>
    </source>
</evidence>
<dbReference type="InterPro" id="IPR050539">
    <property type="entry name" value="ThrE_Dicarb/AminoAcid_Exp"/>
</dbReference>
<evidence type="ECO:0000259" key="9">
    <source>
        <dbReference type="Pfam" id="PF06738"/>
    </source>
</evidence>
<evidence type="ECO:0000259" key="10">
    <source>
        <dbReference type="Pfam" id="PF12821"/>
    </source>
</evidence>
<dbReference type="GO" id="GO:0005886">
    <property type="term" value="C:plasma membrane"/>
    <property type="evidence" value="ECO:0007669"/>
    <property type="project" value="UniProtKB-SubCell"/>
</dbReference>
<dbReference type="RefSeq" id="WP_290599274.1">
    <property type="nucleotide sequence ID" value="NZ_CAKZIO010000003.1"/>
</dbReference>
<dbReference type="GO" id="GO:0022857">
    <property type="term" value="F:transmembrane transporter activity"/>
    <property type="evidence" value="ECO:0007669"/>
    <property type="project" value="InterPro"/>
</dbReference>
<comment type="subcellular location">
    <subcellularLocation>
        <location evidence="1">Cell membrane</location>
        <topology evidence="1">Multi-pass membrane protein</topology>
    </subcellularLocation>
</comment>
<feature type="domain" description="Threonine/Serine exporter ThrE" evidence="10">
    <location>
        <begin position="340"/>
        <end position="469"/>
    </location>
</feature>
<comment type="similarity">
    <text evidence="6">Belongs to the ThrE exporter (TC 2.A.79) family.</text>
</comment>
<feature type="transmembrane region" description="Helical" evidence="8">
    <location>
        <begin position="451"/>
        <end position="471"/>
    </location>
</feature>
<evidence type="ECO:0000256" key="6">
    <source>
        <dbReference type="ARBA" id="ARBA00034125"/>
    </source>
</evidence>
<evidence type="ECO:0000256" key="4">
    <source>
        <dbReference type="ARBA" id="ARBA00022989"/>
    </source>
</evidence>
<evidence type="ECO:0000256" key="8">
    <source>
        <dbReference type="SAM" id="Phobius"/>
    </source>
</evidence>
<dbReference type="InterPro" id="IPR024528">
    <property type="entry name" value="ThrE_2"/>
</dbReference>
<reference evidence="11 12" key="1">
    <citation type="submission" date="2017-08" db="EMBL/GenBank/DDBJ databases">
        <title>Infants hospitalized years apart are colonized by the same room-sourced microbial strains.</title>
        <authorList>
            <person name="Brooks B."/>
            <person name="Olm M.R."/>
            <person name="Firek B.A."/>
            <person name="Baker R."/>
            <person name="Thomas B.C."/>
            <person name="Morowitz M.J."/>
            <person name="Banfield J.F."/>
        </authorList>
    </citation>
    <scope>NUCLEOTIDE SEQUENCE [LARGE SCALE GENOMIC DNA]</scope>
    <source>
        <strain evidence="11">S2_006_000_R1_57</strain>
    </source>
</reference>
<feature type="region of interest" description="Disordered" evidence="7">
    <location>
        <begin position="517"/>
        <end position="540"/>
    </location>
</feature>
<feature type="transmembrane region" description="Helical" evidence="8">
    <location>
        <begin position="189"/>
        <end position="205"/>
    </location>
</feature>
<keyword evidence="3 8" id="KW-0812">Transmembrane</keyword>
<dbReference type="Pfam" id="PF06738">
    <property type="entry name" value="ThrE"/>
    <property type="match status" value="1"/>
</dbReference>
<proteinExistence type="inferred from homology"/>
<evidence type="ECO:0008006" key="13">
    <source>
        <dbReference type="Google" id="ProtNLM"/>
    </source>
</evidence>
<feature type="transmembrane region" description="Helical" evidence="8">
    <location>
        <begin position="292"/>
        <end position="313"/>
    </location>
</feature>
<protein>
    <recommendedName>
        <fullName evidence="13">Inner membrane protein YjjP</fullName>
    </recommendedName>
</protein>
<evidence type="ECO:0000313" key="11">
    <source>
        <dbReference type="EMBL" id="PZP89623.1"/>
    </source>
</evidence>
<feature type="transmembrane region" description="Helical" evidence="8">
    <location>
        <begin position="258"/>
        <end position="280"/>
    </location>
</feature>
<dbReference type="PANTHER" id="PTHR34390:SF2">
    <property type="entry name" value="SUCCINATE TRANSPORTER SUBUNIT YJJP-RELATED"/>
    <property type="match status" value="1"/>
</dbReference>
<dbReference type="Proteomes" id="UP000248606">
    <property type="component" value="Unassembled WGS sequence"/>
</dbReference>
<dbReference type="GO" id="GO:0015744">
    <property type="term" value="P:succinate transport"/>
    <property type="evidence" value="ECO:0007669"/>
    <property type="project" value="TreeGrafter"/>
</dbReference>
<feature type="transmembrane region" description="Helical" evidence="8">
    <location>
        <begin position="420"/>
        <end position="439"/>
    </location>
</feature>
<organism evidence="11 12">
    <name type="scientific">Lawsonella clevelandensis</name>
    <dbReference type="NCBI Taxonomy" id="1528099"/>
    <lineage>
        <taxon>Bacteria</taxon>
        <taxon>Bacillati</taxon>
        <taxon>Actinomycetota</taxon>
        <taxon>Actinomycetes</taxon>
        <taxon>Mycobacteriales</taxon>
        <taxon>Lawsonellaceae</taxon>
        <taxon>Lawsonella</taxon>
    </lineage>
</organism>
<evidence type="ECO:0000256" key="1">
    <source>
        <dbReference type="ARBA" id="ARBA00004651"/>
    </source>
</evidence>
<evidence type="ECO:0000256" key="2">
    <source>
        <dbReference type="ARBA" id="ARBA00022475"/>
    </source>
</evidence>
<dbReference type="Pfam" id="PF12821">
    <property type="entry name" value="ThrE_2"/>
    <property type="match status" value="1"/>
</dbReference>
<keyword evidence="4 8" id="KW-1133">Transmembrane helix</keyword>
<feature type="domain" description="Threonine/serine exporter-like N-terminal" evidence="9">
    <location>
        <begin position="60"/>
        <end position="310"/>
    </location>
</feature>
<feature type="transmembrane region" description="Helical" evidence="8">
    <location>
        <begin position="389"/>
        <end position="408"/>
    </location>
</feature>
<dbReference type="AlphaFoldDB" id="A0A2W5IEZ8"/>
<feature type="transmembrane region" description="Helical" evidence="8">
    <location>
        <begin position="360"/>
        <end position="377"/>
    </location>
</feature>